<feature type="non-terminal residue" evidence="1">
    <location>
        <position position="49"/>
    </location>
</feature>
<accession>A0A5E4GE37</accession>
<sequence length="49" mass="6018">INAWKYSEFCCRNYILNSLDDNLYDIYPTYKIAKELWESLEKKFIFEDA</sequence>
<organism evidence="1 2">
    <name type="scientific">Prunus dulcis</name>
    <name type="common">Almond</name>
    <name type="synonym">Amygdalus dulcis</name>
    <dbReference type="NCBI Taxonomy" id="3755"/>
    <lineage>
        <taxon>Eukaryota</taxon>
        <taxon>Viridiplantae</taxon>
        <taxon>Streptophyta</taxon>
        <taxon>Embryophyta</taxon>
        <taxon>Tracheophyta</taxon>
        <taxon>Spermatophyta</taxon>
        <taxon>Magnoliopsida</taxon>
        <taxon>eudicotyledons</taxon>
        <taxon>Gunneridae</taxon>
        <taxon>Pentapetalae</taxon>
        <taxon>rosids</taxon>
        <taxon>fabids</taxon>
        <taxon>Rosales</taxon>
        <taxon>Rosaceae</taxon>
        <taxon>Amygdaloideae</taxon>
        <taxon>Amygdaleae</taxon>
        <taxon>Prunus</taxon>
    </lineage>
</organism>
<evidence type="ECO:0000313" key="1">
    <source>
        <dbReference type="EMBL" id="VVA37923.1"/>
    </source>
</evidence>
<reference evidence="2" key="1">
    <citation type="journal article" date="2020" name="Plant J.">
        <title>Transposons played a major role in the diversification between the closely related almond and peach genomes: results from the almond genome sequence.</title>
        <authorList>
            <person name="Alioto T."/>
            <person name="Alexiou K.G."/>
            <person name="Bardil A."/>
            <person name="Barteri F."/>
            <person name="Castanera R."/>
            <person name="Cruz F."/>
            <person name="Dhingra A."/>
            <person name="Duval H."/>
            <person name="Fernandez I Marti A."/>
            <person name="Frias L."/>
            <person name="Galan B."/>
            <person name="Garcia J.L."/>
            <person name="Howad W."/>
            <person name="Gomez-Garrido J."/>
            <person name="Gut M."/>
            <person name="Julca I."/>
            <person name="Morata J."/>
            <person name="Puigdomenech P."/>
            <person name="Ribeca P."/>
            <person name="Rubio Cabetas M.J."/>
            <person name="Vlasova A."/>
            <person name="Wirthensohn M."/>
            <person name="Garcia-Mas J."/>
            <person name="Gabaldon T."/>
            <person name="Casacuberta J.M."/>
            <person name="Arus P."/>
        </authorList>
    </citation>
    <scope>NUCLEOTIDE SEQUENCE [LARGE SCALE GENOMIC DNA]</scope>
    <source>
        <strain evidence="2">cv. Texas</strain>
    </source>
</reference>
<dbReference type="Gramene" id="VVA37923">
    <property type="protein sequence ID" value="VVA37923"/>
    <property type="gene ID" value="Prudul26B010680"/>
</dbReference>
<dbReference type="AlphaFoldDB" id="A0A5E4GE37"/>
<evidence type="ECO:0000313" key="2">
    <source>
        <dbReference type="Proteomes" id="UP000327085"/>
    </source>
</evidence>
<name>A0A5E4GE37_PRUDU</name>
<protein>
    <submittedName>
        <fullName evidence="1">PREDICTED: TSUD_277700</fullName>
    </submittedName>
</protein>
<feature type="non-terminal residue" evidence="1">
    <location>
        <position position="1"/>
    </location>
</feature>
<gene>
    <name evidence="1" type="ORF">ALMOND_2B010680</name>
</gene>
<dbReference type="Proteomes" id="UP000327085">
    <property type="component" value="Chromosome 4"/>
</dbReference>
<dbReference type="InParanoid" id="A0A5E4GE37"/>
<proteinExistence type="predicted"/>
<dbReference type="EMBL" id="CABIKO010000587">
    <property type="protein sequence ID" value="VVA37923.1"/>
    <property type="molecule type" value="Genomic_DNA"/>
</dbReference>